<dbReference type="AlphaFoldDB" id="A0A023B9T3"/>
<protein>
    <submittedName>
        <fullName evidence="1">Uncharacterized protein</fullName>
    </submittedName>
</protein>
<gene>
    <name evidence="1" type="ORF">GNI_046610</name>
</gene>
<accession>A0A023B9T3</accession>
<sequence>MQYRVFIKDPEYRQLDCQTFKGYAFRRACDFQLSFISDIQVKKEAQKYAKGNTNEEAFIKMQDYLDQSSVKYTRVFVEPYQREKTPEEIEKERLTRVTRSTRQNTTAGSWEYRYEERSDQSLESESEFRYQLNTRRRSRGNRSKHTLEPRPIKIRRGPIFIPFSDLKPETRPRYYPRFLQHTF</sequence>
<evidence type="ECO:0000313" key="1">
    <source>
        <dbReference type="EMBL" id="EZG75371.1"/>
    </source>
</evidence>
<reference evidence="1" key="1">
    <citation type="submission" date="2013-12" db="EMBL/GenBank/DDBJ databases">
        <authorList>
            <person name="Omoto C.K."/>
            <person name="Sibley D."/>
            <person name="Venepally P."/>
            <person name="Hadjithomas M."/>
            <person name="Karamycheva S."/>
            <person name="Brunk B."/>
            <person name="Roos D."/>
            <person name="Caler E."/>
            <person name="Lorenzi H."/>
        </authorList>
    </citation>
    <scope>NUCLEOTIDE SEQUENCE</scope>
</reference>
<proteinExistence type="predicted"/>
<organism evidence="1 2">
    <name type="scientific">Gregarina niphandrodes</name>
    <name type="common">Septate eugregarine</name>
    <dbReference type="NCBI Taxonomy" id="110365"/>
    <lineage>
        <taxon>Eukaryota</taxon>
        <taxon>Sar</taxon>
        <taxon>Alveolata</taxon>
        <taxon>Apicomplexa</taxon>
        <taxon>Conoidasida</taxon>
        <taxon>Gregarinasina</taxon>
        <taxon>Eugregarinorida</taxon>
        <taxon>Gregarinidae</taxon>
        <taxon>Gregarina</taxon>
    </lineage>
</organism>
<dbReference type="RefSeq" id="XP_011129613.1">
    <property type="nucleotide sequence ID" value="XM_011131311.1"/>
</dbReference>
<dbReference type="EMBL" id="AFNH02000358">
    <property type="protein sequence ID" value="EZG75371.1"/>
    <property type="molecule type" value="Genomic_DNA"/>
</dbReference>
<dbReference type="GeneID" id="22911735"/>
<comment type="caution">
    <text evidence="1">The sequence shown here is derived from an EMBL/GenBank/DDBJ whole genome shotgun (WGS) entry which is preliminary data.</text>
</comment>
<dbReference type="Proteomes" id="UP000019763">
    <property type="component" value="Unassembled WGS sequence"/>
</dbReference>
<evidence type="ECO:0000313" key="2">
    <source>
        <dbReference type="Proteomes" id="UP000019763"/>
    </source>
</evidence>
<name>A0A023B9T3_GRENI</name>
<dbReference type="VEuPathDB" id="CryptoDB:GNI_046610"/>
<keyword evidence="2" id="KW-1185">Reference proteome</keyword>